<proteinExistence type="predicted"/>
<accession>A0A8C3ENQ1</accession>
<name>A0A8C3ENQ1_CORMO</name>
<keyword evidence="2" id="KW-1185">Reference proteome</keyword>
<protein>
    <submittedName>
        <fullName evidence="1">Uncharacterized protein</fullName>
    </submittedName>
</protein>
<reference evidence="1" key="3">
    <citation type="submission" date="2025-09" db="UniProtKB">
        <authorList>
            <consortium name="Ensembl"/>
        </authorList>
    </citation>
    <scope>IDENTIFICATION</scope>
</reference>
<reference evidence="2" key="1">
    <citation type="submission" date="2019-10" db="EMBL/GenBank/DDBJ databases">
        <title>Corvus moneduloides (New Caledonian crow) genome, bCorMon1, primary haplotype.</title>
        <authorList>
            <person name="Rutz C."/>
            <person name="Fungtammasan C."/>
            <person name="Mountcastle J."/>
            <person name="Formenti G."/>
            <person name="Chow W."/>
            <person name="Howe K."/>
            <person name="Steele M.P."/>
            <person name="Fernandes J."/>
            <person name="Gilbert M.T.P."/>
            <person name="Fedrigo O."/>
            <person name="Jarvis E.D."/>
            <person name="Gemmell N."/>
        </authorList>
    </citation>
    <scope>NUCLEOTIDE SEQUENCE [LARGE SCALE GENOMIC DNA]</scope>
</reference>
<reference evidence="1" key="2">
    <citation type="submission" date="2025-08" db="UniProtKB">
        <authorList>
            <consortium name="Ensembl"/>
        </authorList>
    </citation>
    <scope>IDENTIFICATION</scope>
</reference>
<dbReference type="Proteomes" id="UP000694553">
    <property type="component" value="Unassembled WGS sequence"/>
</dbReference>
<evidence type="ECO:0000313" key="1">
    <source>
        <dbReference type="Ensembl" id="ENSCMUP00000023616.1"/>
    </source>
</evidence>
<evidence type="ECO:0000313" key="2">
    <source>
        <dbReference type="Proteomes" id="UP000694553"/>
    </source>
</evidence>
<dbReference type="Ensembl" id="ENSCMUT00000025411.2">
    <property type="protein sequence ID" value="ENSCMUP00000023616.1"/>
    <property type="gene ID" value="ENSCMUG00000014489.2"/>
</dbReference>
<sequence>TTQPCLCPTGPVHRQPRPCDAVRHLLQHSWSYQLFQEGFGQVVRNFGPVWGKQRWSCCEQPAGCSAPGEGGAKPLAGVQPGTKALLQ</sequence>
<organism evidence="1 2">
    <name type="scientific">Corvus moneduloides</name>
    <name type="common">New Caledonian crow</name>
    <dbReference type="NCBI Taxonomy" id="1196302"/>
    <lineage>
        <taxon>Eukaryota</taxon>
        <taxon>Metazoa</taxon>
        <taxon>Chordata</taxon>
        <taxon>Craniata</taxon>
        <taxon>Vertebrata</taxon>
        <taxon>Euteleostomi</taxon>
        <taxon>Archelosauria</taxon>
        <taxon>Archosauria</taxon>
        <taxon>Dinosauria</taxon>
        <taxon>Saurischia</taxon>
        <taxon>Theropoda</taxon>
        <taxon>Coelurosauria</taxon>
        <taxon>Aves</taxon>
        <taxon>Neognathae</taxon>
        <taxon>Neoaves</taxon>
        <taxon>Telluraves</taxon>
        <taxon>Australaves</taxon>
        <taxon>Passeriformes</taxon>
        <taxon>Corvoidea</taxon>
        <taxon>Corvidae</taxon>
        <taxon>Corvus</taxon>
    </lineage>
</organism>
<dbReference type="AlphaFoldDB" id="A0A8C3ENQ1"/>